<dbReference type="NCBIfam" id="TIGR04198">
    <property type="entry name" value="paramyx_RNAcap"/>
    <property type="match status" value="1"/>
</dbReference>
<evidence type="ECO:0000256" key="10">
    <source>
        <dbReference type="ARBA" id="ARBA00022801"/>
    </source>
</evidence>
<name>A0A1B1TJQ1_9MONO</name>
<evidence type="ECO:0000256" key="13">
    <source>
        <dbReference type="ARBA" id="ARBA00022953"/>
    </source>
</evidence>
<evidence type="ECO:0000259" key="22">
    <source>
        <dbReference type="PROSITE" id="PS50526"/>
    </source>
</evidence>
<keyword evidence="7 21" id="KW-0949">S-adenosyl-L-methionine</keyword>
<dbReference type="GO" id="GO:0005524">
    <property type="term" value="F:ATP binding"/>
    <property type="evidence" value="ECO:0007669"/>
    <property type="project" value="UniProtKB-KW"/>
</dbReference>
<comment type="function">
    <text evidence="1 21">RNA-directed RNA polymerase that catalyzes the replication of viral genomic RNA. The template is composed of the viral RNA tightly encapsidated by the nucleoprotein (N). The replicase mode is dependent on intracellular N protein concentration. In this mode, the polymerase replicates the whole viral genome without recognizing transcriptional signals, and the replicated genome is not caped or polyadenylated.</text>
</comment>
<keyword evidence="12 21" id="KW-0946">Virion</keyword>
<evidence type="ECO:0000256" key="19">
    <source>
        <dbReference type="ARBA" id="ARBA00047370"/>
    </source>
</evidence>
<dbReference type="EC" id="2.7.7.48" evidence="21"/>
<evidence type="ECO:0000256" key="18">
    <source>
        <dbReference type="ARBA" id="ARBA00047332"/>
    </source>
</evidence>
<dbReference type="PIRSF" id="PIRSF000830">
    <property type="entry name" value="RNA_pol_ParamyxoV"/>
    <property type="match status" value="1"/>
</dbReference>
<accession>A0A1B1TJQ1</accession>
<evidence type="ECO:0000256" key="1">
    <source>
        <dbReference type="ARBA" id="ARBA00003132"/>
    </source>
</evidence>
<keyword evidence="15" id="KW-0511">Multifunctional enzyme</keyword>
<evidence type="ECO:0000256" key="12">
    <source>
        <dbReference type="ARBA" id="ARBA00022844"/>
    </source>
</evidence>
<comment type="similarity">
    <text evidence="2 21">Belongs to the paramyxovirus L protein family.</text>
</comment>
<dbReference type="InterPro" id="IPR039736">
    <property type="entry name" value="L_poly_C"/>
</dbReference>
<dbReference type="InterPro" id="IPR016269">
    <property type="entry name" value="RNA-dir_pol_paramyxovirus"/>
</dbReference>
<dbReference type="Pfam" id="PF00946">
    <property type="entry name" value="Mononeg_RNA_pol"/>
    <property type="match status" value="1"/>
</dbReference>
<evidence type="ECO:0000256" key="11">
    <source>
        <dbReference type="ARBA" id="ARBA00022840"/>
    </source>
</evidence>
<dbReference type="EC" id="2.7.7.88" evidence="21"/>
<dbReference type="InterPro" id="IPR014023">
    <property type="entry name" value="Mononeg_RNA_pol_cat"/>
</dbReference>
<keyword evidence="13 21" id="KW-0693">Viral RNA replication</keyword>
<dbReference type="GO" id="GO:0044423">
    <property type="term" value="C:virion component"/>
    <property type="evidence" value="ECO:0007669"/>
    <property type="project" value="UniProtKB-KW"/>
</dbReference>
<evidence type="ECO:0000259" key="23">
    <source>
        <dbReference type="PROSITE" id="PS51590"/>
    </source>
</evidence>
<dbReference type="PROSITE" id="PS50526">
    <property type="entry name" value="RDRP_SSRNA_NEG_NONSEG"/>
    <property type="match status" value="1"/>
</dbReference>
<dbReference type="EC" id="3.6.1.-" evidence="21"/>
<keyword evidence="6 21" id="KW-0808">Transferase</keyword>
<organism evidence="24">
    <name type="scientific">avian paramyxovirus 4</name>
    <dbReference type="NCBI Taxonomy" id="28274"/>
    <lineage>
        <taxon>Viruses</taxon>
        <taxon>Riboviria</taxon>
        <taxon>Orthornavirae</taxon>
        <taxon>Negarnaviricota</taxon>
        <taxon>Haploviricotina</taxon>
        <taxon>Monjiviricetes</taxon>
        <taxon>Mononegavirales</taxon>
        <taxon>Paramyxoviridae</taxon>
        <taxon>Avulavirinae</taxon>
        <taxon>Paraavulavirus</taxon>
        <taxon>Paraavulavirus hongkongense</taxon>
    </lineage>
</organism>
<keyword evidence="14 21" id="KW-0506">mRNA capping</keyword>
<evidence type="ECO:0000256" key="21">
    <source>
        <dbReference type="PIRNR" id="PIRNR000830"/>
    </source>
</evidence>
<evidence type="ECO:0000256" key="9">
    <source>
        <dbReference type="ARBA" id="ARBA00022741"/>
    </source>
</evidence>
<feature type="domain" description="Mononegavirus-type SAM-dependent 2'-O-MTase" evidence="23">
    <location>
        <begin position="1756"/>
        <end position="1963"/>
    </location>
</feature>
<comment type="subcellular location">
    <subcellularLocation>
        <location evidence="21">Virion</location>
    </subcellularLocation>
    <subcellularLocation>
        <location evidence="21">Host cytoplasm</location>
    </subcellularLocation>
</comment>
<dbReference type="EC" id="2.1.1.-" evidence="21"/>
<evidence type="ECO:0000256" key="14">
    <source>
        <dbReference type="ARBA" id="ARBA00023042"/>
    </source>
</evidence>
<dbReference type="EMBL" id="KU601399">
    <property type="protein sequence ID" value="ANV82505.1"/>
    <property type="molecule type" value="Viral_cRNA"/>
</dbReference>
<evidence type="ECO:0000256" key="4">
    <source>
        <dbReference type="ARBA" id="ARBA00022603"/>
    </source>
</evidence>
<evidence type="ECO:0000256" key="3">
    <source>
        <dbReference type="ARBA" id="ARBA00022484"/>
    </source>
</evidence>
<evidence type="ECO:0000256" key="16">
    <source>
        <dbReference type="ARBA" id="ARBA00024494"/>
    </source>
</evidence>
<comment type="function">
    <text evidence="21">RNA-directed RNA polymerase that catalyzes the transcription of viral mRNAs, their capping and polyadenylation. The template is composed of the viral RNA tightly encapsidated by the nucleoprotein (N). The viral polymerase binds to the genomic RNA at the 3' leader promoter, and transcribes subsequently all viral mRNAs with a decreasing efficiency. The first gene is the most transcribed, and the last the least transcribed. The viral phosphoprotein acts as a processivity factor. Capping is concomitant with initiation of mRNA transcription. Indeed, a GDP polyribonucleotidyl transferase (PRNTase) adds the cap structure when the nascent RNA chain length has reached few nucleotides. Ribose 2'-O methylation of viral mRNA cap precedes and facilitates subsequent guanine-N-7 methylation, both activities being carried by the viral polymerase. Polyadenylation of mRNAs occur by a stuttering mechanism at a slipery stop site present at the end viral genes. After finishing transcription of a mRNA, the polymerase can resume transcription of the downstream gene.</text>
</comment>
<comment type="catalytic activity">
    <reaction evidence="21">
        <text>RNA(n) + a ribonucleoside 5'-triphosphate = RNA(n+1) + diphosphate</text>
        <dbReference type="Rhea" id="RHEA:21248"/>
        <dbReference type="Rhea" id="RHEA-COMP:14527"/>
        <dbReference type="Rhea" id="RHEA-COMP:17342"/>
        <dbReference type="ChEBI" id="CHEBI:33019"/>
        <dbReference type="ChEBI" id="CHEBI:61557"/>
        <dbReference type="ChEBI" id="CHEBI:140395"/>
        <dbReference type="EC" id="2.7.7.48"/>
    </reaction>
</comment>
<dbReference type="GO" id="GO:0003924">
    <property type="term" value="F:GTPase activity"/>
    <property type="evidence" value="ECO:0007669"/>
    <property type="project" value="RHEA"/>
</dbReference>
<evidence type="ECO:0000256" key="2">
    <source>
        <dbReference type="ARBA" id="ARBA00007934"/>
    </source>
</evidence>
<evidence type="ECO:0000256" key="17">
    <source>
        <dbReference type="ARBA" id="ARBA00024499"/>
    </source>
</evidence>
<evidence type="ECO:0000256" key="5">
    <source>
        <dbReference type="ARBA" id="ARBA00022664"/>
    </source>
</evidence>
<keyword evidence="9 21" id="KW-0547">Nucleotide-binding</keyword>
<evidence type="ECO:0000256" key="7">
    <source>
        <dbReference type="ARBA" id="ARBA00022691"/>
    </source>
</evidence>
<sequence>MSNQAAEIILPSFHLESPLIENKCFYYMQLLGLVLPHDHWRWRAFVNFTVDQVHLKNRNPRLMAHIDYTKDRLRTHGVLGFHQTQTSLSRYRVLLHPETLPWLSAMGGCINQVPKAWRNTLKSIEHSVKQEAPQLKLLMERTSLKLTGVPYLFSNCNPGKTKAGTIPVLSEMASELLSNPISQFQSTWGCAASGWHHVVSIMRLQQYQRRTGKEEKAITEVQYGTDTCLINADYTVVFSTQNRIITVLPFDVVLMMQDLLESRRNVLFCARFMYPRSQLHERISTILALGDQLGRKAPQVLYDFVATLESFAYAAVQLHDNNPTYGGAFFEFNIQELESILSPALSKDQVNFYISQVVSAYSNLPPSESAELLCLLRLWGHPLLNSLDAAKKVRESMCAGKVLDYNAIRLVLSFYHTLLINGYRKKHKGRWPNVNQHSLLNPIVRQLYFDQEEIPHSVALEHYLDVSMIEFEKTFEVELSDSLSIFLKDKSIALDKQEWYSGFVSEVTPKHLRMSRHDRKSTNRLLLAFINSPEFDVKEELKYLTTGEYATDPNFNVSYSLKEKEVKKEGRIFAKMSQKMRACQVICEELLAHHVAPLFKENGVTQSELSLTKNLLAISQLSYNSMAAKVRLLRPGDKFTAAHYMTTDLKKYCLNWRHQSVKLFARSLDRLFGLDHAFSWIHVRLTNSTMYVADPFNPPDSDACTNLDDNKNTGIFIISARGGIEGLQQKLWTGISIAIAQAAAALEGLRIAATLQGDNQVLAITKEFMTPVPEDVIHEQLSEAMSRYKRTFTYLNYLMGHQLKDKETIQSSDFFVYSKRIFFNGSILSQCLKNFSKLTTNATTLAENTVAGCSDISSCIARCVENGLPKDAAYIQNIIMTRLQLLLDHYYSMHGGINSELEQPTLSISVRNATYLPSQLGGYNHLNMTRLFCRNIGDPLTSSWAESKRLMDVGLLSRKFLEGILWRPPGSGTFSTLMLDPFALNIDYLRPPETIIRKHTQKVLLQDCPNPLLAGVVDPNYNQELELLAQFLLDRETVIPRAAHAIFELSVLGRKKHIQGLVDTTKTIIQCSLERQPLSWRKVENIVTYNAQYFLGATQQADTNVSEGQWVMPGNFKKLVSLDDCSVTLSTVSRRISWANLLNWRAIDGLETPDVIESIDGRLVQSSNQCGLCNQGLGSYSWFFLPSGCVFDRPQDSRVVPKMPYVGSKTDERQTASVQAIQGSTCHLRAALRLVSLYLWAYGDSDISWLEAATLAQTRCNVSLDDLRILSPLPSSANLHHRLNDGVTQVKFMPATSSRVSKFVQICNDNQNLIRDDGSVDSNMIYQQVMILGLGEIECLLADPIDTNPEQLILHLHSDNSCCLREMPTTGFVPALGLTPCLTVPKHNPYIYDDSPIPGDLDQRLIQTKFFMGSDNLDNLDIYQQRALLSRCVAYDVIQSIFACDAPVSQKNDAILHTDYHENWISEFRWGDPRIIQVTAGYELILFLAYQLYYLRVRGDRAILCYVDRILNRMVSSNLGSLIQTLSHPEIRRRFSLSDQGFLVERELEPSKPLVKQAVMFLRDSVRCALATIKAGIEPEISRGGCTQDELSFTLKHLLCRRLCVIALMHSEAKNLVKVRNLPVEEKTALLYQMLVTEANARKSGSASIIINLVSAPQWDIHTPALYFVSKKMLGMLKRSTTPLDISDLSESQNPAPAELNDVPDHMAEEFPCLFSSYNATYEDTITYNPMTEKLALHLDNSSTPSRALGRHYILRPLGLYSSAWYRSAALLASGALNGLPEGSSLYLGEGYGTTMTLLEPVVKSSTVYYHTLFDPTRNPSQRNYKPEPRVFTDSIWYKDDFTRPPGGIINLWGEDIRQSDITQKDTVNFILSQIPPKSLKLIHVDIEFSPDSDVRTLLSGYSHCALLAYWLLQPGGRFAVRVFLSDHVIVNLVTAILSAFDSNLVCIASGLTHKDDGAGYICAKKLANVEASRIEYYLRMVHGCVDSLKIPHQLGIIKWAEGEVSQLTRKADDEINWRLGDPVTRSFDPVSELIIARTGGSVLMEYGAFTNLRCANLADTYKLLASIVETTLMEIRVEQDQLEDNSRRQIQIVPAFNTRSGGRIRTLIECAQLQIIDVICVNIDHLFPRHRHVLVTQLTYQSVCLGDLIEGPQIKTYLRARKWIQRRGLNETVNHIITGQVSRNKARDFFKRRLKLVGFSLCGGWSYLSL</sequence>
<comment type="catalytic activity">
    <reaction evidence="18 21">
        <text>a 5'-end (5'-triphosphoguanosine)-adenylyl-adenylyl-cytidylyl-adenosine in mRNA + S-adenosyl-L-methionine = a 5'-end (5'-triphosphoguanosine)-(2'-O-methyladenylyl)-adenylyl-cytidylyl-adenosine in mRNA + S-adenosyl-L-homocysteine + H(+)</text>
        <dbReference type="Rhea" id="RHEA:65380"/>
        <dbReference type="Rhea" id="RHEA-COMP:16797"/>
        <dbReference type="Rhea" id="RHEA-COMP:16801"/>
        <dbReference type="ChEBI" id="CHEBI:15378"/>
        <dbReference type="ChEBI" id="CHEBI:57856"/>
        <dbReference type="ChEBI" id="CHEBI:59789"/>
        <dbReference type="ChEBI" id="CHEBI:156482"/>
        <dbReference type="ChEBI" id="CHEBI:156484"/>
    </reaction>
</comment>
<keyword evidence="11 21" id="KW-0067">ATP-binding</keyword>
<dbReference type="PROSITE" id="PS51590">
    <property type="entry name" value="SAM_MT_MNV_L"/>
    <property type="match status" value="1"/>
</dbReference>
<protein>
    <recommendedName>
        <fullName evidence="21">RNA-directed RNA polymerase L</fullName>
        <shortName evidence="21">Protein L</shortName>
    </recommendedName>
    <alternativeName>
        <fullName evidence="21">Large structural protein</fullName>
    </alternativeName>
    <alternativeName>
        <fullName evidence="21">Replicase</fullName>
    </alternativeName>
    <alternativeName>
        <fullName evidence="21">Transcriptase</fullName>
    </alternativeName>
    <domain>
        <recommendedName>
            <fullName evidence="21">RNA-directed RNA polymerase</fullName>
            <ecNumber evidence="21">2.7.7.48</ecNumber>
        </recommendedName>
    </domain>
    <domain>
        <recommendedName>
            <fullName evidence="21">GTP phosphohydrolase</fullName>
            <ecNumber evidence="21">3.6.1.-</ecNumber>
        </recommendedName>
    </domain>
    <domain>
        <recommendedName>
            <fullName evidence="21">GDP polyribonucleotidyltransferase</fullName>
            <ecNumber evidence="21">2.7.7.88</ecNumber>
        </recommendedName>
        <alternativeName>
            <fullName evidence="21">PRNTase</fullName>
        </alternativeName>
    </domain>
    <domain>
        <recommendedName>
            <fullName evidence="21">mRNA (nucleoside-2'-O-)-methyltransferase</fullName>
            <shortName evidence="21">N1-2'-O-MTase</shortName>
            <ecNumber evidence="21">2.1.1.-</ecNumber>
        </recommendedName>
    </domain>
    <domain>
        <recommendedName>
            <fullName evidence="21">mRNA (guanine-N(7)-)-methyltransferase</fullName>
            <shortName evidence="21">G-N7-MTase</shortName>
        </recommendedName>
    </domain>
</protein>
<dbReference type="GO" id="GO:0003968">
    <property type="term" value="F:RNA-directed RNA polymerase activity"/>
    <property type="evidence" value="ECO:0007669"/>
    <property type="project" value="UniProtKB-KW"/>
</dbReference>
<comment type="catalytic activity">
    <reaction evidence="16">
        <text>a 5'-end triphospho-adenylyl-adenylyl-cytidylyl-adenosine in mRNA + GDP + H(+) = a 5'-end (5'-triphosphoguanosine)-adenylyl-adenylyl-cytidylyl-adenosine in mRNA + diphosphate</text>
        <dbReference type="Rhea" id="RHEA:65436"/>
        <dbReference type="Rhea" id="RHEA-COMP:16797"/>
        <dbReference type="Rhea" id="RHEA-COMP:16799"/>
        <dbReference type="ChEBI" id="CHEBI:15378"/>
        <dbReference type="ChEBI" id="CHEBI:33019"/>
        <dbReference type="ChEBI" id="CHEBI:58189"/>
        <dbReference type="ChEBI" id="CHEBI:156484"/>
        <dbReference type="ChEBI" id="CHEBI:156503"/>
        <dbReference type="EC" id="2.7.7.88"/>
    </reaction>
</comment>
<keyword evidence="10" id="KW-0378">Hydrolase</keyword>
<dbReference type="InterPro" id="IPR026890">
    <property type="entry name" value="Mononeg_mRNAcap"/>
</dbReference>
<keyword evidence="3 21" id="KW-0696">RNA-directed RNA polymerase</keyword>
<dbReference type="GO" id="GO:0004482">
    <property type="term" value="F:mRNA 5'-cap (guanine-N7-)-methyltransferase activity"/>
    <property type="evidence" value="ECO:0007669"/>
    <property type="project" value="InterPro"/>
</dbReference>
<proteinExistence type="inferred from homology"/>
<evidence type="ECO:0000256" key="8">
    <source>
        <dbReference type="ARBA" id="ARBA00022695"/>
    </source>
</evidence>
<evidence type="ECO:0000256" key="15">
    <source>
        <dbReference type="ARBA" id="ARBA00023268"/>
    </source>
</evidence>
<keyword evidence="5 21" id="KW-0507">mRNA processing</keyword>
<dbReference type="GO" id="GO:0030430">
    <property type="term" value="C:host cell cytoplasm"/>
    <property type="evidence" value="ECO:0007669"/>
    <property type="project" value="UniProtKB-SubCell"/>
</dbReference>
<reference evidence="24" key="1">
    <citation type="submission" date="2016-01" db="EMBL/GenBank/DDBJ databases">
        <title>Avian paramyxovirus serotype 4 isolated from a wild common murre in the Far Eastern Federal District of Russian Federation.</title>
        <authorList>
            <person name="Shchelkanov M.Y."/>
            <person name="Galkina I.V."/>
            <person name="Yurchenko K.S."/>
            <person name="Shestopalov A.M."/>
            <person name="Alikina T.Y."/>
            <person name="Kabilov M.R."/>
        </authorList>
    </citation>
    <scope>NUCLEOTIDE SEQUENCE</scope>
    <source>
        <strain evidence="24">Uria_aalge/Russia/Tyuleniy_Island/115/2015</strain>
    </source>
</reference>
<comment type="catalytic activity">
    <reaction evidence="19">
        <text>a 5'-end (5'-triphosphoguanosine)-adenylyl-adenylyl-cytidylyl-adenosine in mRNA + 2 S-adenosyl-L-methionine = a 5'-end (N(7)-methyl 5'-triphosphoguanosine)-(2'-O-methyladenylyl)-adenylyl-cytidylyl-adenosine in mRNA + 2 S-adenosyl-L-homocysteine + H(+)</text>
        <dbReference type="Rhea" id="RHEA:65376"/>
        <dbReference type="Rhea" id="RHEA-COMP:16797"/>
        <dbReference type="Rhea" id="RHEA-COMP:16798"/>
        <dbReference type="ChEBI" id="CHEBI:15378"/>
        <dbReference type="ChEBI" id="CHEBI:57856"/>
        <dbReference type="ChEBI" id="CHEBI:59789"/>
        <dbReference type="ChEBI" id="CHEBI:156483"/>
        <dbReference type="ChEBI" id="CHEBI:156484"/>
        <dbReference type="EC" id="2.1.1.375"/>
    </reaction>
</comment>
<dbReference type="Pfam" id="PF14318">
    <property type="entry name" value="Mononeg_mRNAcap"/>
    <property type="match status" value="1"/>
</dbReference>
<evidence type="ECO:0000256" key="6">
    <source>
        <dbReference type="ARBA" id="ARBA00022679"/>
    </source>
</evidence>
<dbReference type="InterPro" id="IPR025786">
    <property type="entry name" value="Mononega_L_MeTrfase"/>
</dbReference>
<gene>
    <name evidence="24" type="primary">L</name>
</gene>
<keyword evidence="8 21" id="KW-0548">Nucleotidyltransferase</keyword>
<feature type="domain" description="RdRp catalytic" evidence="22">
    <location>
        <begin position="641"/>
        <end position="825"/>
    </location>
</feature>
<evidence type="ECO:0000256" key="20">
    <source>
        <dbReference type="ARBA" id="ARBA00048548"/>
    </source>
</evidence>
<evidence type="ECO:0000313" key="24">
    <source>
        <dbReference type="EMBL" id="ANV82505.1"/>
    </source>
</evidence>
<keyword evidence="21" id="KW-1035">Host cytoplasm</keyword>
<keyword evidence="4 21" id="KW-0489">Methyltransferase</keyword>
<comment type="catalytic activity">
    <reaction evidence="17 21">
        <text>a 5'-end (5'-triphosphoguanosine)-(2'-O-methyladenylyl)-adenylyl-cytidylyl-adenosine in mRNA + S-adenosyl-L-methionine = a 5'-end (N(7)-methyl 5'-triphosphoguanosine)-(2'-O-methyladenylyl)-adenylyl-cytidylyl-adenosine in mRNA + S-adenosyl-L-homocysteine</text>
        <dbReference type="Rhea" id="RHEA:65440"/>
        <dbReference type="Rhea" id="RHEA-COMP:16798"/>
        <dbReference type="Rhea" id="RHEA-COMP:16801"/>
        <dbReference type="ChEBI" id="CHEBI:57856"/>
        <dbReference type="ChEBI" id="CHEBI:59789"/>
        <dbReference type="ChEBI" id="CHEBI:156482"/>
        <dbReference type="ChEBI" id="CHEBI:156483"/>
    </reaction>
</comment>
<comment type="catalytic activity">
    <reaction evidence="20 21">
        <text>GTP + H2O = GDP + phosphate + H(+)</text>
        <dbReference type="Rhea" id="RHEA:19669"/>
        <dbReference type="ChEBI" id="CHEBI:15377"/>
        <dbReference type="ChEBI" id="CHEBI:15378"/>
        <dbReference type="ChEBI" id="CHEBI:37565"/>
        <dbReference type="ChEBI" id="CHEBI:43474"/>
        <dbReference type="ChEBI" id="CHEBI:58189"/>
    </reaction>
</comment>